<organism evidence="1 2">
    <name type="scientific">Dermacentor silvarum</name>
    <name type="common">Tick</name>
    <dbReference type="NCBI Taxonomy" id="543639"/>
    <lineage>
        <taxon>Eukaryota</taxon>
        <taxon>Metazoa</taxon>
        <taxon>Ecdysozoa</taxon>
        <taxon>Arthropoda</taxon>
        <taxon>Chelicerata</taxon>
        <taxon>Arachnida</taxon>
        <taxon>Acari</taxon>
        <taxon>Parasitiformes</taxon>
        <taxon>Ixodida</taxon>
        <taxon>Ixodoidea</taxon>
        <taxon>Ixodidae</taxon>
        <taxon>Rhipicephalinae</taxon>
        <taxon>Dermacentor</taxon>
    </lineage>
</organism>
<dbReference type="Proteomes" id="UP000821865">
    <property type="component" value="Chromosome 10"/>
</dbReference>
<reference evidence="1" key="1">
    <citation type="submission" date="2020-05" db="EMBL/GenBank/DDBJ databases">
        <title>Large-scale comparative analyses of tick genomes elucidate their genetic diversity and vector capacities.</title>
        <authorList>
            <person name="Jia N."/>
            <person name="Wang J."/>
            <person name="Shi W."/>
            <person name="Du L."/>
            <person name="Sun Y."/>
            <person name="Zhan W."/>
            <person name="Jiang J."/>
            <person name="Wang Q."/>
            <person name="Zhang B."/>
            <person name="Ji P."/>
            <person name="Sakyi L.B."/>
            <person name="Cui X."/>
            <person name="Yuan T."/>
            <person name="Jiang B."/>
            <person name="Yang W."/>
            <person name="Lam T.T.-Y."/>
            <person name="Chang Q."/>
            <person name="Ding S."/>
            <person name="Wang X."/>
            <person name="Zhu J."/>
            <person name="Ruan X."/>
            <person name="Zhao L."/>
            <person name="Wei J."/>
            <person name="Que T."/>
            <person name="Du C."/>
            <person name="Cheng J."/>
            <person name="Dai P."/>
            <person name="Han X."/>
            <person name="Huang E."/>
            <person name="Gao Y."/>
            <person name="Liu J."/>
            <person name="Shao H."/>
            <person name="Ye R."/>
            <person name="Li L."/>
            <person name="Wei W."/>
            <person name="Wang X."/>
            <person name="Wang C."/>
            <person name="Yang T."/>
            <person name="Huo Q."/>
            <person name="Li W."/>
            <person name="Guo W."/>
            <person name="Chen H."/>
            <person name="Zhou L."/>
            <person name="Ni X."/>
            <person name="Tian J."/>
            <person name="Zhou Y."/>
            <person name="Sheng Y."/>
            <person name="Liu T."/>
            <person name="Pan Y."/>
            <person name="Xia L."/>
            <person name="Li J."/>
            <person name="Zhao F."/>
            <person name="Cao W."/>
        </authorList>
    </citation>
    <scope>NUCLEOTIDE SEQUENCE</scope>
    <source>
        <strain evidence="1">Dsil-2018</strain>
    </source>
</reference>
<sequence>MPSRTLEHCLFPNCPRFPDLDNIKLPETDARQGEAAGPSEEAITVDPVVATQAPKEAAAKAPAVGRVRSSSDPLPARSSTMFTEKDRKTEAPLPAIKRNAPVTSKESPEANEKSSPVTAKESPEASRKSESSSEDREDTDNPEDPELSLMWKGSTPEQKNAPIMILAFVSVLIVSFLIITAALLAREPSDHHGADNAGSIRPSGDTGRKKGRSGAEEAGKDVATDLVTAPQETVATRKRSFNLAGYGDADGDATSVECDTESCRWESRLVNYRLNVTVDPCEDFYGYVCSTSWERSSDDLPYRAAGRAFLINEVTRYLQEHAHSVPSAATRDVSHGEHNFLDHSSIVMSGCVKNTVPKGVERWDGIRGLLRDVGLEDWPYVEPPQQPFQLERVLKLIDRQMAVFPIVYVFLRKLSDGGSYVLHLDAPRNFLFVQYKMQKTDASLPYKEIIRQTLTLWKTLPRSGALADDVINFEAQLLEASKPVSKPLWRKDAVYPVKKFPQLPNFHVDAYLSHLRRRHSDEVVVLNEAYVSNLSAILRSPTPRTILNFLGFSVIAQVAPLLPQELIPRDLVRMGYPSFQHHVDPRTQSCFHLVNRLFPHGIRWILRDILARTPDLDRQWAVTTKNMVSSLAHTFREGAVWTQSVDVTNSIKRLKALQVGYLAGREREERLDKYYAPTNLTYGPENLVRYYGELLAGSLHRYWRSRTGDANYDASHSPRSSDLDAAWTRAPESTLGVYLTSSGVASAALVTRAGYPSTLFPLLAADVTRALFSCSLDDPQWSSWTQDRFGELQYCLLKRYKRGVRKVRVSSSNVRYFLAEILADNAAVKPLMTAFRRFSHGTTHFGPNGRRFSNRTVWRLFFVNYAAGFCVPRSEAAQVDERMRYRLSQPPDVRVNLALMDVKEFQEAFKCGREYAAPQCPVWKRKSDGDIENADGAAHAAV</sequence>
<comment type="caution">
    <text evidence="1">The sequence shown here is derived from an EMBL/GenBank/DDBJ whole genome shotgun (WGS) entry which is preliminary data.</text>
</comment>
<evidence type="ECO:0000313" key="2">
    <source>
        <dbReference type="Proteomes" id="UP000821865"/>
    </source>
</evidence>
<dbReference type="EMBL" id="CM023479">
    <property type="protein sequence ID" value="KAH7974595.1"/>
    <property type="molecule type" value="Genomic_DNA"/>
</dbReference>
<gene>
    <name evidence="1" type="ORF">HPB49_017199</name>
</gene>
<proteinExistence type="predicted"/>
<evidence type="ECO:0000313" key="1">
    <source>
        <dbReference type="EMBL" id="KAH7974595.1"/>
    </source>
</evidence>
<protein>
    <submittedName>
        <fullName evidence="1">Uncharacterized protein</fullName>
    </submittedName>
</protein>
<name>A0ACB8DQH5_DERSI</name>
<keyword evidence="2" id="KW-1185">Reference proteome</keyword>
<accession>A0ACB8DQH5</accession>